<reference evidence="2" key="2">
    <citation type="submission" date="2021-08" db="EMBL/GenBank/DDBJ databases">
        <authorList>
            <person name="Tani A."/>
            <person name="Ola A."/>
            <person name="Ogura Y."/>
            <person name="Katsura K."/>
            <person name="Hayashi T."/>
        </authorList>
    </citation>
    <scope>NUCLEOTIDE SEQUENCE</scope>
    <source>
        <strain evidence="2">DSM 19015</strain>
    </source>
</reference>
<evidence type="ECO:0000256" key="1">
    <source>
        <dbReference type="SAM" id="Phobius"/>
    </source>
</evidence>
<evidence type="ECO:0000313" key="2">
    <source>
        <dbReference type="EMBL" id="GJD97871.1"/>
    </source>
</evidence>
<keyword evidence="1" id="KW-1133">Transmembrane helix</keyword>
<accession>A0ABQ4S482</accession>
<sequence>MEGGLVWLSIIGGIGVVSLLALGIVEVGRRKRAAEGKPSSLDEQSRR</sequence>
<comment type="caution">
    <text evidence="2">The sequence shown here is derived from an EMBL/GenBank/DDBJ whole genome shotgun (WGS) entry which is preliminary data.</text>
</comment>
<protein>
    <submittedName>
        <fullName evidence="2">Uncharacterized protein</fullName>
    </submittedName>
</protein>
<keyword evidence="1" id="KW-0472">Membrane</keyword>
<feature type="transmembrane region" description="Helical" evidence="1">
    <location>
        <begin position="6"/>
        <end position="25"/>
    </location>
</feature>
<organism evidence="2 3">
    <name type="scientific">Methylobacterium iners</name>
    <dbReference type="NCBI Taxonomy" id="418707"/>
    <lineage>
        <taxon>Bacteria</taxon>
        <taxon>Pseudomonadati</taxon>
        <taxon>Pseudomonadota</taxon>
        <taxon>Alphaproteobacteria</taxon>
        <taxon>Hyphomicrobiales</taxon>
        <taxon>Methylobacteriaceae</taxon>
        <taxon>Methylobacterium</taxon>
    </lineage>
</organism>
<gene>
    <name evidence="2" type="ORF">OCOJLMKI_5110</name>
</gene>
<dbReference type="Proteomes" id="UP001055125">
    <property type="component" value="Unassembled WGS sequence"/>
</dbReference>
<reference evidence="2" key="1">
    <citation type="journal article" date="2021" name="Front. Microbiol.">
        <title>Comprehensive Comparative Genomics and Phenotyping of Methylobacterium Species.</title>
        <authorList>
            <person name="Alessa O."/>
            <person name="Ogura Y."/>
            <person name="Fujitani Y."/>
            <person name="Takami H."/>
            <person name="Hayashi T."/>
            <person name="Sahin N."/>
            <person name="Tani A."/>
        </authorList>
    </citation>
    <scope>NUCLEOTIDE SEQUENCE</scope>
    <source>
        <strain evidence="2">DSM 19015</strain>
    </source>
</reference>
<keyword evidence="1" id="KW-0812">Transmembrane</keyword>
<evidence type="ECO:0000313" key="3">
    <source>
        <dbReference type="Proteomes" id="UP001055125"/>
    </source>
</evidence>
<name>A0ABQ4S482_9HYPH</name>
<keyword evidence="3" id="KW-1185">Reference proteome</keyword>
<proteinExistence type="predicted"/>
<dbReference type="EMBL" id="BPQP01000120">
    <property type="protein sequence ID" value="GJD97871.1"/>
    <property type="molecule type" value="Genomic_DNA"/>
</dbReference>